<dbReference type="Pfam" id="PF06995">
    <property type="entry name" value="Phage_P2_GpU"/>
    <property type="match status" value="1"/>
</dbReference>
<evidence type="ECO:0000313" key="1">
    <source>
        <dbReference type="EMBL" id="QRZ14176.1"/>
    </source>
</evidence>
<accession>A0ABX7JKU9</accession>
<dbReference type="EMBL" id="CP070368">
    <property type="protein sequence ID" value="QRZ14176.1"/>
    <property type="molecule type" value="Genomic_DNA"/>
</dbReference>
<proteinExistence type="predicted"/>
<gene>
    <name evidence="1" type="ORF">JWJ88_07395</name>
</gene>
<protein>
    <submittedName>
        <fullName evidence="1">Phage tail protein</fullName>
    </submittedName>
</protein>
<dbReference type="InterPro" id="IPR009734">
    <property type="entry name" value="Myoviridae_GpU"/>
</dbReference>
<reference evidence="1 2" key="1">
    <citation type="submission" date="2021-02" db="EMBL/GenBank/DDBJ databases">
        <title>Paracoccus methylovroum sp.nov., a new methanol and methylamine utilizing methylotrophic denitrifer.</title>
        <authorList>
            <person name="Timsy T."/>
            <person name="Behrendt U."/>
            <person name="Ulrich A."/>
            <person name="Spanner T."/>
            <person name="Foesel B.U."/>
            <person name="Horn M.A."/>
            <person name="Kolb S."/>
        </authorList>
    </citation>
    <scope>NUCLEOTIDE SEQUENCE [LARGE SCALE GENOMIC DNA]</scope>
    <source>
        <strain evidence="1 2">H4-D09</strain>
    </source>
</reference>
<dbReference type="InterPro" id="IPR016912">
    <property type="entry name" value="Phage_P2_GpU"/>
</dbReference>
<sequence>MILGPYPFMLHTAAPQAVARRSEYRWEQQDRIGRKPARQFLGAGSDEITMSGEILPHFAGGYRQLDAMRLLAGRGRPLLLVSGRGDVLGDWVITGIEDEGSEFFADGAPGVIAFTMTIAEYGGDRGGISALMSAISAIQTIARLL</sequence>
<name>A0ABX7JKU9_9RHOB</name>
<dbReference type="Proteomes" id="UP000663629">
    <property type="component" value="Chromosome 1"/>
</dbReference>
<organism evidence="1 2">
    <name type="scientific">Paracoccus methylovorus</name>
    <dbReference type="NCBI Taxonomy" id="2812658"/>
    <lineage>
        <taxon>Bacteria</taxon>
        <taxon>Pseudomonadati</taxon>
        <taxon>Pseudomonadota</taxon>
        <taxon>Alphaproteobacteria</taxon>
        <taxon>Rhodobacterales</taxon>
        <taxon>Paracoccaceae</taxon>
        <taxon>Paracoccus</taxon>
    </lineage>
</organism>
<evidence type="ECO:0000313" key="2">
    <source>
        <dbReference type="Proteomes" id="UP000663629"/>
    </source>
</evidence>
<dbReference type="PIRSF" id="PIRSF029208">
    <property type="entry name" value="Phage_tail_GPU"/>
    <property type="match status" value="1"/>
</dbReference>
<keyword evidence="2" id="KW-1185">Reference proteome</keyword>